<dbReference type="AlphaFoldDB" id="A0AAV8VY85"/>
<dbReference type="EMBL" id="JANEYG010000019">
    <property type="protein sequence ID" value="KAJ8919352.1"/>
    <property type="molecule type" value="Genomic_DNA"/>
</dbReference>
<evidence type="ECO:0000313" key="1">
    <source>
        <dbReference type="EMBL" id="KAJ8919352.1"/>
    </source>
</evidence>
<comment type="caution">
    <text evidence="1">The sequence shown here is derived from an EMBL/GenBank/DDBJ whole genome shotgun (WGS) entry which is preliminary data.</text>
</comment>
<proteinExistence type="predicted"/>
<protein>
    <submittedName>
        <fullName evidence="1">Uncharacterized protein</fullName>
    </submittedName>
</protein>
<accession>A0AAV8VY85</accession>
<organism evidence="1 2">
    <name type="scientific">Exocentrus adspersus</name>
    <dbReference type="NCBI Taxonomy" id="1586481"/>
    <lineage>
        <taxon>Eukaryota</taxon>
        <taxon>Metazoa</taxon>
        <taxon>Ecdysozoa</taxon>
        <taxon>Arthropoda</taxon>
        <taxon>Hexapoda</taxon>
        <taxon>Insecta</taxon>
        <taxon>Pterygota</taxon>
        <taxon>Neoptera</taxon>
        <taxon>Endopterygota</taxon>
        <taxon>Coleoptera</taxon>
        <taxon>Polyphaga</taxon>
        <taxon>Cucujiformia</taxon>
        <taxon>Chrysomeloidea</taxon>
        <taxon>Cerambycidae</taxon>
        <taxon>Lamiinae</taxon>
        <taxon>Acanthocinini</taxon>
        <taxon>Exocentrus</taxon>
    </lineage>
</organism>
<dbReference type="Proteomes" id="UP001159042">
    <property type="component" value="Unassembled WGS sequence"/>
</dbReference>
<sequence length="64" mass="7559">MSKIYERFARKPTLELGLYFSGRLEERSFIELVSAVRCLEIATCAPREREANKVQVRRNPTWEI</sequence>
<keyword evidence="2" id="KW-1185">Reference proteome</keyword>
<gene>
    <name evidence="1" type="ORF">NQ315_003937</name>
</gene>
<evidence type="ECO:0000313" key="2">
    <source>
        <dbReference type="Proteomes" id="UP001159042"/>
    </source>
</evidence>
<reference evidence="1 2" key="1">
    <citation type="journal article" date="2023" name="Insect Mol. Biol.">
        <title>Genome sequencing provides insights into the evolution of gene families encoding plant cell wall-degrading enzymes in longhorned beetles.</title>
        <authorList>
            <person name="Shin N.R."/>
            <person name="Okamura Y."/>
            <person name="Kirsch R."/>
            <person name="Pauchet Y."/>
        </authorList>
    </citation>
    <scope>NUCLEOTIDE SEQUENCE [LARGE SCALE GENOMIC DNA]</scope>
    <source>
        <strain evidence="1">EAD_L_NR</strain>
    </source>
</reference>
<name>A0AAV8VY85_9CUCU</name>